<comment type="caution">
    <text evidence="2">The sequence shown here is derived from an EMBL/GenBank/DDBJ whole genome shotgun (WGS) entry which is preliminary data.</text>
</comment>
<gene>
    <name evidence="2" type="ORF">Vretifemale_663</name>
</gene>
<feature type="region of interest" description="Disordered" evidence="1">
    <location>
        <begin position="162"/>
        <end position="208"/>
    </location>
</feature>
<accession>A0A8J4BVE5</accession>
<name>A0A8J4BVE5_9CHLO</name>
<keyword evidence="3" id="KW-1185">Reference proteome</keyword>
<proteinExistence type="predicted"/>
<evidence type="ECO:0000313" key="3">
    <source>
        <dbReference type="Proteomes" id="UP000747110"/>
    </source>
</evidence>
<reference evidence="2" key="1">
    <citation type="journal article" date="2021" name="Proc. Natl. Acad. Sci. U.S.A.">
        <title>Three genomes in the algal genus Volvox reveal the fate of a haploid sex-determining region after a transition to homothallism.</title>
        <authorList>
            <person name="Yamamoto K."/>
            <person name="Hamaji T."/>
            <person name="Kawai-Toyooka H."/>
            <person name="Matsuzaki R."/>
            <person name="Takahashi F."/>
            <person name="Nishimura Y."/>
            <person name="Kawachi M."/>
            <person name="Noguchi H."/>
            <person name="Minakuchi Y."/>
            <person name="Umen J.G."/>
            <person name="Toyoda A."/>
            <person name="Nozaki H."/>
        </authorList>
    </citation>
    <scope>NUCLEOTIDE SEQUENCE</scope>
    <source>
        <strain evidence="2">NIES-3786</strain>
    </source>
</reference>
<dbReference type="Proteomes" id="UP000747110">
    <property type="component" value="Unassembled WGS sequence"/>
</dbReference>
<dbReference type="AlphaFoldDB" id="A0A8J4BVE5"/>
<sequence>SGRTHGSLAPAGPQVGNTAACVPQQGYGNVAAVLHLHNTAAVQPVAMAPRHQPYNMAPSYTTRNEMAIQPQLLQPAQDYRQVVRQHDICATAPDEYDKKSPHTGSNMLRQLQRQLQQHVQRQQQQHQQQHQQQQQLSLQLPPQFQHQQQLQLTSNNHILTKRNSAPPAAEARGGGEATKRRRRGRRGQNPTATERGGRGPSSPRGELQ</sequence>
<feature type="non-terminal residue" evidence="2">
    <location>
        <position position="1"/>
    </location>
</feature>
<evidence type="ECO:0000256" key="1">
    <source>
        <dbReference type="SAM" id="MobiDB-lite"/>
    </source>
</evidence>
<dbReference type="EMBL" id="BNCP01000001">
    <property type="protein sequence ID" value="GIL69903.1"/>
    <property type="molecule type" value="Genomic_DNA"/>
</dbReference>
<evidence type="ECO:0000313" key="2">
    <source>
        <dbReference type="EMBL" id="GIL69903.1"/>
    </source>
</evidence>
<feature type="region of interest" description="Disordered" evidence="1">
    <location>
        <begin position="113"/>
        <end position="137"/>
    </location>
</feature>
<protein>
    <submittedName>
        <fullName evidence="2">Uncharacterized protein</fullName>
    </submittedName>
</protein>
<feature type="non-terminal residue" evidence="2">
    <location>
        <position position="208"/>
    </location>
</feature>
<organism evidence="2 3">
    <name type="scientific">Volvox reticuliferus</name>
    <dbReference type="NCBI Taxonomy" id="1737510"/>
    <lineage>
        <taxon>Eukaryota</taxon>
        <taxon>Viridiplantae</taxon>
        <taxon>Chlorophyta</taxon>
        <taxon>core chlorophytes</taxon>
        <taxon>Chlorophyceae</taxon>
        <taxon>CS clade</taxon>
        <taxon>Chlamydomonadales</taxon>
        <taxon>Volvocaceae</taxon>
        <taxon>Volvox</taxon>
    </lineage>
</organism>